<dbReference type="InterPro" id="IPR008979">
    <property type="entry name" value="Galactose-bd-like_sf"/>
</dbReference>
<comment type="caution">
    <text evidence="1">The sequence shown here is derived from an EMBL/GenBank/DDBJ whole genome shotgun (WGS) entry which is preliminary data.</text>
</comment>
<dbReference type="SUPFAM" id="SSF49785">
    <property type="entry name" value="Galactose-binding domain-like"/>
    <property type="match status" value="1"/>
</dbReference>
<keyword evidence="2" id="KW-1185">Reference proteome</keyword>
<dbReference type="Gene3D" id="2.60.120.260">
    <property type="entry name" value="Galactose-binding domain-like"/>
    <property type="match status" value="1"/>
</dbReference>
<proteinExistence type="predicted"/>
<dbReference type="Proteomes" id="UP001501556">
    <property type="component" value="Unassembled WGS sequence"/>
</dbReference>
<accession>A0ABP7P0A8</accession>
<sequence>MGALAALTLAGCGGSNESVIDPNVLVDANFDTLAGWIPDAMSGTLARGKAHSGNYALKVDGTHEYSLGYTAPLGNLSGTRIKKIKVSAWTFLPAAGASATLVVTVGNPATPAEKPLMWEGISLGKLAAPGKWVEVSKVITLPENILPTYTLGLYLWREGSASQPIYLDDLRVTIEP</sequence>
<evidence type="ECO:0000313" key="1">
    <source>
        <dbReference type="EMBL" id="GAA3957568.1"/>
    </source>
</evidence>
<organism evidence="1 2">
    <name type="scientific">Hymenobacter antarcticus</name>
    <dbReference type="NCBI Taxonomy" id="486270"/>
    <lineage>
        <taxon>Bacteria</taxon>
        <taxon>Pseudomonadati</taxon>
        <taxon>Bacteroidota</taxon>
        <taxon>Cytophagia</taxon>
        <taxon>Cytophagales</taxon>
        <taxon>Hymenobacteraceae</taxon>
        <taxon>Hymenobacter</taxon>
    </lineage>
</organism>
<evidence type="ECO:0000313" key="2">
    <source>
        <dbReference type="Proteomes" id="UP001501556"/>
    </source>
</evidence>
<reference evidence="2" key="1">
    <citation type="journal article" date="2019" name="Int. J. Syst. Evol. Microbiol.">
        <title>The Global Catalogue of Microorganisms (GCM) 10K type strain sequencing project: providing services to taxonomists for standard genome sequencing and annotation.</title>
        <authorList>
            <consortium name="The Broad Institute Genomics Platform"/>
            <consortium name="The Broad Institute Genome Sequencing Center for Infectious Disease"/>
            <person name="Wu L."/>
            <person name="Ma J."/>
        </authorList>
    </citation>
    <scope>NUCLEOTIDE SEQUENCE [LARGE SCALE GENOMIC DNA]</scope>
    <source>
        <strain evidence="2">JCM 17217</strain>
    </source>
</reference>
<dbReference type="EMBL" id="BAABDI010000001">
    <property type="protein sequence ID" value="GAA3957568.1"/>
    <property type="molecule type" value="Genomic_DNA"/>
</dbReference>
<name>A0ABP7P0A8_9BACT</name>
<protein>
    <recommendedName>
        <fullName evidence="3">CBM-cenC domain-containing protein</fullName>
    </recommendedName>
</protein>
<gene>
    <name evidence="1" type="ORF">GCM10022407_01190</name>
</gene>
<evidence type="ECO:0008006" key="3">
    <source>
        <dbReference type="Google" id="ProtNLM"/>
    </source>
</evidence>